<evidence type="ECO:0000256" key="1">
    <source>
        <dbReference type="SAM" id="MobiDB-lite"/>
    </source>
</evidence>
<dbReference type="PATRIC" id="fig|1299334.3.peg.1330"/>
<comment type="caution">
    <text evidence="2">The sequence shown here is derived from an EMBL/GenBank/DDBJ whole genome shotgun (WGS) entry which is preliminary data.</text>
</comment>
<protein>
    <submittedName>
        <fullName evidence="2">Uncharacterized protein</fullName>
    </submittedName>
</protein>
<gene>
    <name evidence="2" type="ORF">I553_1844</name>
</gene>
<accession>X8DKT2</accession>
<sequence length="87" mass="9059">MRGLDIAEIHGYKPHLGYRVFTDKALEMAEASLRPWSRVGDGRQVPSGSGIRLDAESPAAQAKPQPSSAGPTAAEPAGPPEPRGAGL</sequence>
<feature type="region of interest" description="Disordered" evidence="1">
    <location>
        <begin position="36"/>
        <end position="87"/>
    </location>
</feature>
<feature type="compositionally biased region" description="Pro residues" evidence="1">
    <location>
        <begin position="77"/>
        <end position="87"/>
    </location>
</feature>
<feature type="compositionally biased region" description="Low complexity" evidence="1">
    <location>
        <begin position="56"/>
        <end position="76"/>
    </location>
</feature>
<dbReference type="AlphaFoldDB" id="X8DKT2"/>
<organism evidence="2">
    <name type="scientific">Mycobacterium xenopi 4042</name>
    <dbReference type="NCBI Taxonomy" id="1299334"/>
    <lineage>
        <taxon>Bacteria</taxon>
        <taxon>Bacillati</taxon>
        <taxon>Actinomycetota</taxon>
        <taxon>Actinomycetes</taxon>
        <taxon>Mycobacteriales</taxon>
        <taxon>Mycobacteriaceae</taxon>
        <taxon>Mycobacterium</taxon>
    </lineage>
</organism>
<reference evidence="2" key="1">
    <citation type="submission" date="2014-01" db="EMBL/GenBank/DDBJ databases">
        <authorList>
            <person name="Brown-Elliot B."/>
            <person name="Wallace R."/>
            <person name="Lenaerts A."/>
            <person name="Ordway D."/>
            <person name="DeGroote M.A."/>
            <person name="Parker T."/>
            <person name="Sizemore C."/>
            <person name="Tallon L.J."/>
            <person name="Sadzewicz L.K."/>
            <person name="Sengamalay N."/>
            <person name="Fraser C.M."/>
            <person name="Hine E."/>
            <person name="Shefchek K.A."/>
            <person name="Das S.P."/>
            <person name="Tettelin H."/>
        </authorList>
    </citation>
    <scope>NUCLEOTIDE SEQUENCE [LARGE SCALE GENOMIC DNA]</scope>
    <source>
        <strain evidence="2">4042</strain>
    </source>
</reference>
<name>X8DKT2_MYCXE</name>
<dbReference type="EMBL" id="JAOB01000013">
    <property type="protein sequence ID" value="EUA68656.1"/>
    <property type="molecule type" value="Genomic_DNA"/>
</dbReference>
<evidence type="ECO:0000313" key="2">
    <source>
        <dbReference type="EMBL" id="EUA68656.1"/>
    </source>
</evidence>
<proteinExistence type="predicted"/>